<comment type="caution">
    <text evidence="1">The sequence shown here is derived from an EMBL/GenBank/DDBJ whole genome shotgun (WGS) entry which is preliminary data.</text>
</comment>
<reference evidence="1" key="1">
    <citation type="submission" date="2019-03" db="EMBL/GenBank/DDBJ databases">
        <title>Single cell metagenomics reveals metabolic interactions within the superorganism composed of flagellate Streblomastix strix and complex community of Bacteroidetes bacteria on its surface.</title>
        <authorList>
            <person name="Treitli S.C."/>
            <person name="Kolisko M."/>
            <person name="Husnik F."/>
            <person name="Keeling P."/>
            <person name="Hampl V."/>
        </authorList>
    </citation>
    <scope>NUCLEOTIDE SEQUENCE</scope>
    <source>
        <strain evidence="1">STM</strain>
    </source>
</reference>
<dbReference type="AlphaFoldDB" id="A0A5J4S406"/>
<accession>A0A5J4S406</accession>
<proteinExistence type="predicted"/>
<evidence type="ECO:0000313" key="1">
    <source>
        <dbReference type="EMBL" id="KAA6340799.1"/>
    </source>
</evidence>
<organism evidence="1">
    <name type="scientific">termite gut metagenome</name>
    <dbReference type="NCBI Taxonomy" id="433724"/>
    <lineage>
        <taxon>unclassified sequences</taxon>
        <taxon>metagenomes</taxon>
        <taxon>organismal metagenomes</taxon>
    </lineage>
</organism>
<sequence>MNRDNQYRITSKVNKANFQSAQRRILLLVAMASCVLRSKNLIFYPLNNRYLKEKK</sequence>
<name>A0A5J4S406_9ZZZZ</name>
<dbReference type="EMBL" id="SNRY01000432">
    <property type="protein sequence ID" value="KAA6340799.1"/>
    <property type="molecule type" value="Genomic_DNA"/>
</dbReference>
<gene>
    <name evidence="1" type="ORF">EZS27_011344</name>
</gene>
<protein>
    <submittedName>
        <fullName evidence="1">Uncharacterized protein</fullName>
    </submittedName>
</protein>